<evidence type="ECO:0000313" key="1">
    <source>
        <dbReference type="EMBL" id="GAA1741752.1"/>
    </source>
</evidence>
<organism evidence="1 2">
    <name type="scientific">Luedemannella helvata</name>
    <dbReference type="NCBI Taxonomy" id="349315"/>
    <lineage>
        <taxon>Bacteria</taxon>
        <taxon>Bacillati</taxon>
        <taxon>Actinomycetota</taxon>
        <taxon>Actinomycetes</taxon>
        <taxon>Micromonosporales</taxon>
        <taxon>Micromonosporaceae</taxon>
        <taxon>Luedemannella</taxon>
    </lineage>
</organism>
<reference evidence="2" key="1">
    <citation type="journal article" date="2019" name="Int. J. Syst. Evol. Microbiol.">
        <title>The Global Catalogue of Microorganisms (GCM) 10K type strain sequencing project: providing services to taxonomists for standard genome sequencing and annotation.</title>
        <authorList>
            <consortium name="The Broad Institute Genomics Platform"/>
            <consortium name="The Broad Institute Genome Sequencing Center for Infectious Disease"/>
            <person name="Wu L."/>
            <person name="Ma J."/>
        </authorList>
    </citation>
    <scope>NUCLEOTIDE SEQUENCE [LARGE SCALE GENOMIC DNA]</scope>
    <source>
        <strain evidence="2">JCM 13249</strain>
    </source>
</reference>
<accession>A0ABP4VYE7</accession>
<gene>
    <name evidence="1" type="ORF">GCM10009681_10630</name>
</gene>
<evidence type="ECO:0008006" key="3">
    <source>
        <dbReference type="Google" id="ProtNLM"/>
    </source>
</evidence>
<name>A0ABP4VYE7_9ACTN</name>
<dbReference type="EMBL" id="BAAALS010000004">
    <property type="protein sequence ID" value="GAA1741752.1"/>
    <property type="molecule type" value="Genomic_DNA"/>
</dbReference>
<comment type="caution">
    <text evidence="1">The sequence shown here is derived from an EMBL/GenBank/DDBJ whole genome shotgun (WGS) entry which is preliminary data.</text>
</comment>
<protein>
    <recommendedName>
        <fullName evidence="3">DNA-binding protein</fullName>
    </recommendedName>
</protein>
<proteinExistence type="predicted"/>
<evidence type="ECO:0000313" key="2">
    <source>
        <dbReference type="Proteomes" id="UP001500655"/>
    </source>
</evidence>
<dbReference type="RefSeq" id="WP_344077444.1">
    <property type="nucleotide sequence ID" value="NZ_BAAALS010000004.1"/>
</dbReference>
<dbReference type="Proteomes" id="UP001500655">
    <property type="component" value="Unassembled WGS sequence"/>
</dbReference>
<dbReference type="InterPro" id="IPR001969">
    <property type="entry name" value="Aspartic_peptidase_AS"/>
</dbReference>
<keyword evidence="2" id="KW-1185">Reference proteome</keyword>
<sequence>MSDDALREAGAILPGEAAPDRSVDTITARSYGHPVLDGRTVVRLVPGALGEAEDLSMEFLGFAAEAAPVVVGHGRREALGFPAWALVNDPANGRHALALVKDMEKLARVAKSKPGNAKDGYDALAKRLGRAAPHFLPTFWEQVGRAFLAAENPKAAGTCFTAARQAEQVHGLPVDEDRLRDVHLEFAFAGALTAKALSEYARQVAQRRPAVEAYELVRTLAVRRVAGGLPPYVGMADDLKRLAKAAGLTPDAEAETVIGELLGYPAVAKSHEGFWKAYRPALLRLARRDPATRGRLLALLPDPPGYGADATDTWLQLLDEAGALDALRSPATAPEPARPVGGVAGWVQRFVDHRNRGWRRGGRIPRWNTLFAELIGTVRDELVASGGELRLGLDSYWFADLDLLDIAVAAGVPLKTAAAGQRRGARFNVNAWLGGSEETRRDLAAVAADERFLPFLVAGLRENLGGRRGGDSDRRRQEAWRQRATQRLAPAGLRTAATVWLDTVREKLGAAPTLPTLADALDEVAPLWTYDGVSLHPDVFGALAGADVAEALARSLRGGHPAELGWPEHDAAYTALGQAQELDAWPDLVLNGPDRAIVLGPDGVLLEHAFRTPAGVKLSSYDRLRANAWVDGELRVSWSTGRYWSGRPTEVLETRGWYSSRVSGGLPLPGGGRTTGGRPLHVGDAGDPEDHRVISDGSAYWRYERPDDPAKGPAWREYDPATGTPGRRSLPAFFDVELADGDVLDVAASFLRPAPEAFVNSPTGWRDGLVGWRLIRHADGTCTGTGIDGRSVRWAPVEPEGHGAFLGAFRLPGDDQPRAVTYQGDGSTFGRVAPGMTVTLWDAEGRQPVARWSTGPGLPEPAFWHALRPRDEAGSKALRSVDAAQARRLLAACADAAADDLLPAARGAVADLLAEITDERLAEAVAWSVAGAEQTRRLQRQVARLLAERDDPSAAESVAPSAGAHVSELDIQRVVADLDGGRRNYAYAASQSVTGTLDQIAWTTAFVSGGEATLADMPVGDPTWARLLPWPGAVVVRAASPFTSDADRTALAALLRQLSGLRQAGADARLRVLTVRCADGVVDSGGGAVLDTGASTFVIMRGPHQYYSDRTTWERIAIEVSATGEFRVPAGVFVTSAHPLTGWGDADRLATAADLVERHGAAPLPVAGQDTVAAATGISRAEAALLLAALPRLTSYEANFLTAQERALLGHKSETLRVARAALRQMPAPDRLALLDAAMPADPADLWRAGPDADGLARRWIERFGAVIPIPDELLAAAGRVLMSNDANPLRTLVRPLPHDWLHTDGVSTADGWRVTTTAAEGEPFEGSHLTGVSILLPWLAYRLPAGDPIRAALPTAYGLVRERLRNDKLLVGAVSVEHGQVPPGMPALVEGSQWDTHSCYHLRPAALTGADDPALAFMDSWVTRSLRLLLDERFAATMAAIEAETLPAGRYPHDPTLTVPDLVEAVAAEYGLDADAAAYYLQLLALPDPTDKRVVEWNGWKAARLTAARKALTATDLVVEAKRERAGRSLFLPGGWLPLKAPDLPIEAWKTGFGADGSLPGGQVLVTTPVPQLFRAAWARVASGDRPRYQSLSEAR</sequence>
<dbReference type="PROSITE" id="PS00141">
    <property type="entry name" value="ASP_PROTEASE"/>
    <property type="match status" value="1"/>
</dbReference>